<comment type="caution">
    <text evidence="1">The sequence shown here is derived from an EMBL/GenBank/DDBJ whole genome shotgun (WGS) entry which is preliminary data.</text>
</comment>
<organism evidence="1 2">
    <name type="scientific">Camellia sinensis</name>
    <name type="common">Tea plant</name>
    <name type="synonym">Thea sinensis</name>
    <dbReference type="NCBI Taxonomy" id="4442"/>
    <lineage>
        <taxon>Eukaryota</taxon>
        <taxon>Viridiplantae</taxon>
        <taxon>Streptophyta</taxon>
        <taxon>Embryophyta</taxon>
        <taxon>Tracheophyta</taxon>
        <taxon>Spermatophyta</taxon>
        <taxon>Magnoliopsida</taxon>
        <taxon>eudicotyledons</taxon>
        <taxon>Gunneridae</taxon>
        <taxon>Pentapetalae</taxon>
        <taxon>asterids</taxon>
        <taxon>Ericales</taxon>
        <taxon>Theaceae</taxon>
        <taxon>Camellia</taxon>
    </lineage>
</organism>
<evidence type="ECO:0000313" key="2">
    <source>
        <dbReference type="Proteomes" id="UP000593564"/>
    </source>
</evidence>
<accession>A0A7J7H4P7</accession>
<reference evidence="1 2" key="2">
    <citation type="submission" date="2020-07" db="EMBL/GenBank/DDBJ databases">
        <title>Genome assembly of wild tea tree DASZ reveals pedigree and selection history of tea varieties.</title>
        <authorList>
            <person name="Zhang W."/>
        </authorList>
    </citation>
    <scope>NUCLEOTIDE SEQUENCE [LARGE SCALE GENOMIC DNA]</scope>
    <source>
        <strain evidence="2">cv. G240</strain>
        <tissue evidence="1">Leaf</tissue>
    </source>
</reference>
<dbReference type="Proteomes" id="UP000593564">
    <property type="component" value="Unassembled WGS sequence"/>
</dbReference>
<sequence>MTLLWDIKSYCFGGRNHLAKFHLRRPLFDPTSLALYLDSNVLPRQMQELPSHTKVIVEACIQKDWRRRPFAKCLLESPYFSTPVRSSYLFLNPLQLLAKNGLCLRYAAIFAKQGAFEAMGPFAAEMCAPYCLSLVVTPVSDIEAEWEYILLKEFSKCLKQKAVKALILHAIQTILQASCKHASKYLHLKVSILQDSFVCEICHWIGKQAYLETIHPSVISNLYVSPHKSSATAASVLLIVSSEELGVPVTVHQTILSLIHCFGKGVCSDGINVLVRIGGLLEENFVDGSCRHVMVLMQTSLDTAVLQVRSSDPQSSSAVFAMGIEDIPPSALTPQMEKTKNKGLALPTILEEQTGNNNWTLESVEH</sequence>
<dbReference type="EMBL" id="JACBKZ010000006">
    <property type="protein sequence ID" value="KAF5947181.1"/>
    <property type="molecule type" value="Genomic_DNA"/>
</dbReference>
<keyword evidence="2" id="KW-1185">Reference proteome</keyword>
<dbReference type="PANTHER" id="PTHR46866:SF1">
    <property type="entry name" value="GH12955P"/>
    <property type="match status" value="1"/>
</dbReference>
<dbReference type="AlphaFoldDB" id="A0A7J7H4P7"/>
<reference evidence="2" key="1">
    <citation type="journal article" date="2020" name="Nat. Commun.">
        <title>Genome assembly of wild tea tree DASZ reveals pedigree and selection history of tea varieties.</title>
        <authorList>
            <person name="Zhang W."/>
            <person name="Zhang Y."/>
            <person name="Qiu H."/>
            <person name="Guo Y."/>
            <person name="Wan H."/>
            <person name="Zhang X."/>
            <person name="Scossa F."/>
            <person name="Alseekh S."/>
            <person name="Zhang Q."/>
            <person name="Wang P."/>
            <person name="Xu L."/>
            <person name="Schmidt M.H."/>
            <person name="Jia X."/>
            <person name="Li D."/>
            <person name="Zhu A."/>
            <person name="Guo F."/>
            <person name="Chen W."/>
            <person name="Ni D."/>
            <person name="Usadel B."/>
            <person name="Fernie A.R."/>
            <person name="Wen W."/>
        </authorList>
    </citation>
    <scope>NUCLEOTIDE SEQUENCE [LARGE SCALE GENOMIC DNA]</scope>
    <source>
        <strain evidence="2">cv. G240</strain>
    </source>
</reference>
<gene>
    <name evidence="1" type="ORF">HYC85_013138</name>
</gene>
<evidence type="ECO:0000313" key="1">
    <source>
        <dbReference type="EMBL" id="KAF5947181.1"/>
    </source>
</evidence>
<name>A0A7J7H4P7_CAMSI</name>
<proteinExistence type="predicted"/>
<dbReference type="PANTHER" id="PTHR46866">
    <property type="entry name" value="GH12955P"/>
    <property type="match status" value="1"/>
</dbReference>
<protein>
    <submittedName>
        <fullName evidence="1">Uncharacterized protein</fullName>
    </submittedName>
</protein>